<dbReference type="InterPro" id="IPR011250">
    <property type="entry name" value="OMP/PagP_B-barrel"/>
</dbReference>
<name>A0AAU6SQ86_UNCXX</name>
<dbReference type="AlphaFoldDB" id="A0AAU6SQ86"/>
<dbReference type="EMBL" id="CP095338">
    <property type="protein sequence ID" value="XAG22166.1"/>
    <property type="molecule type" value="Genomic_DNA"/>
</dbReference>
<evidence type="ECO:0000313" key="1">
    <source>
        <dbReference type="EMBL" id="XAG22166.1"/>
    </source>
</evidence>
<protein>
    <submittedName>
        <fullName evidence="1">Porin family protein</fullName>
    </submittedName>
</protein>
<accession>A0AAU6SQ86</accession>
<gene>
    <name evidence="1" type="ORF">MRN70_04995</name>
</gene>
<sequence length="200" mass="22731">MRHHGLLFYPQFMLPLLLSLLAFPVKSELYVTPYFGYTLGGKVEDQQQRHYDIKPSENIALAIETPFQTGRIGFFYSHQSSQVEQIDNQATMHYLHFQSSIYYPLESKSSAFIGVGLGGSYADVDWVNNKYGFSSSVFAGIDYKIASNLTITSHFRWLGTMVDNDTSAICQLEQNNGCVIGFRSNWMNQFAFNLGLSLRF</sequence>
<dbReference type="SUPFAM" id="SSF56925">
    <property type="entry name" value="OMPA-like"/>
    <property type="match status" value="1"/>
</dbReference>
<dbReference type="Gene3D" id="2.40.160.20">
    <property type="match status" value="1"/>
</dbReference>
<organism evidence="1">
    <name type="scientific">bacterium 19PA01SH03</name>
    <dbReference type="NCBI Taxonomy" id="2920705"/>
    <lineage>
        <taxon>Bacteria</taxon>
    </lineage>
</organism>
<proteinExistence type="predicted"/>
<reference evidence="1" key="1">
    <citation type="submission" date="2022-03" db="EMBL/GenBank/DDBJ databases">
        <title>Sea Food Isolates.</title>
        <authorList>
            <person name="Li c."/>
        </authorList>
    </citation>
    <scope>NUCLEOTIDE SEQUENCE</scope>
    <source>
        <strain evidence="1">19PA01SH03</strain>
    </source>
</reference>